<keyword evidence="1" id="KW-0812">Transmembrane</keyword>
<dbReference type="EMBL" id="CP083681">
    <property type="protein sequence ID" value="UYU73955.1"/>
    <property type="molecule type" value="Genomic_DNA"/>
</dbReference>
<dbReference type="RefSeq" id="WP_048696648.1">
    <property type="nucleotide sequence ID" value="NZ_CAXSMB010000018.1"/>
</dbReference>
<keyword evidence="1" id="KW-0472">Membrane</keyword>
<dbReference type="EMBL" id="CP083680">
    <property type="protein sequence ID" value="UYU68714.1"/>
    <property type="molecule type" value="Genomic_DNA"/>
</dbReference>
<evidence type="ECO:0000256" key="1">
    <source>
        <dbReference type="SAM" id="Phobius"/>
    </source>
</evidence>
<organism evidence="2 6">
    <name type="scientific">Bacteroides thetaiotaomicron</name>
    <dbReference type="NCBI Taxonomy" id="818"/>
    <lineage>
        <taxon>Bacteria</taxon>
        <taxon>Pseudomonadati</taxon>
        <taxon>Bacteroidota</taxon>
        <taxon>Bacteroidia</taxon>
        <taxon>Bacteroidales</taxon>
        <taxon>Bacteroidaceae</taxon>
        <taxon>Bacteroides</taxon>
    </lineage>
</organism>
<evidence type="ECO:0000313" key="7">
    <source>
        <dbReference type="Proteomes" id="UP001156218"/>
    </source>
</evidence>
<gene>
    <name evidence="2" type="ORF">GAN93_22085</name>
    <name evidence="4" type="ORF">KQP59_12940</name>
    <name evidence="3" type="ORF">KQP68_10740</name>
    <name evidence="5" type="ORF">KQP74_05110</name>
</gene>
<dbReference type="Proteomes" id="UP001156216">
    <property type="component" value="Chromosome"/>
</dbReference>
<evidence type="ECO:0008006" key="8">
    <source>
        <dbReference type="Google" id="ProtNLM"/>
    </source>
</evidence>
<keyword evidence="1" id="KW-1133">Transmembrane helix</keyword>
<feature type="transmembrane region" description="Helical" evidence="1">
    <location>
        <begin position="9"/>
        <end position="30"/>
    </location>
</feature>
<evidence type="ECO:0000313" key="3">
    <source>
        <dbReference type="EMBL" id="UYU68714.1"/>
    </source>
</evidence>
<evidence type="ECO:0000313" key="6">
    <source>
        <dbReference type="Proteomes" id="UP000460317"/>
    </source>
</evidence>
<dbReference type="AlphaFoldDB" id="A0A412GE87"/>
<sequence length="220" mass="25953">MKIDKDDLYIYGLISGLIICSPFLGVYYGAKWIYNHNPQKVKEKKKRDLKIHELEEKLGLIGRDNKALYYDPHYYRNRNENRNDYLVDLKRKVDCNYNSPDIITVIVESTFGYSSFDEDSECSTLIMVHEDYYNVPQKKNWRADIYFSFNVLSSTFNILSTLSECGKYSNYYVISIPGKYQHKEVICGTGKFAKVINDFKKVNKKTKQRIKSKYHFMSDI</sequence>
<dbReference type="Proteomes" id="UP001162960">
    <property type="component" value="Chromosome"/>
</dbReference>
<reference evidence="2 6" key="1">
    <citation type="journal article" date="2019" name="Nat. Med.">
        <title>A library of human gut bacterial isolates paired with longitudinal multiomics data enables mechanistic microbiome research.</title>
        <authorList>
            <person name="Poyet M."/>
            <person name="Groussin M."/>
            <person name="Gibbons S.M."/>
            <person name="Avila-Pacheco J."/>
            <person name="Jiang X."/>
            <person name="Kearney S.M."/>
            <person name="Perrotta A.R."/>
            <person name="Berdy B."/>
            <person name="Zhao S."/>
            <person name="Lieberman T.D."/>
            <person name="Swanson P.K."/>
            <person name="Smith M."/>
            <person name="Roesemann S."/>
            <person name="Alexander J.E."/>
            <person name="Rich S.A."/>
            <person name="Livny J."/>
            <person name="Vlamakis H."/>
            <person name="Clish C."/>
            <person name="Bullock K."/>
            <person name="Deik A."/>
            <person name="Scott J."/>
            <person name="Pierce K.A."/>
            <person name="Xavier R.J."/>
            <person name="Alm E.J."/>
        </authorList>
    </citation>
    <scope>NUCLEOTIDE SEQUENCE [LARGE SCALE GENOMIC DNA]</scope>
    <source>
        <strain evidence="2 6">BIOML-A165</strain>
    </source>
</reference>
<dbReference type="EMBL" id="CP083685">
    <property type="protein sequence ID" value="UYU92019.1"/>
    <property type="molecule type" value="Genomic_DNA"/>
</dbReference>
<evidence type="ECO:0000313" key="4">
    <source>
        <dbReference type="EMBL" id="UYU73955.1"/>
    </source>
</evidence>
<name>A0A412GE87_BACT4</name>
<dbReference type="Proteomes" id="UP001156218">
    <property type="component" value="Chromosome"/>
</dbReference>
<proteinExistence type="predicted"/>
<evidence type="ECO:0000313" key="5">
    <source>
        <dbReference type="EMBL" id="UYU92019.1"/>
    </source>
</evidence>
<reference evidence="3 7" key="2">
    <citation type="submission" date="2021-06" db="EMBL/GenBank/DDBJ databases">
        <title>Interrogation of the integrated mobile genetic elements in gut-associated Bacteroides with a consensus prediction approach.</title>
        <authorList>
            <person name="Campbell D.E."/>
            <person name="Leigh J.R."/>
            <person name="Kim T."/>
            <person name="England W."/>
            <person name="Whitaker R.J."/>
            <person name="Degnan P.H."/>
        </authorList>
    </citation>
    <scope>NUCLEOTIDE SEQUENCE</scope>
    <source>
        <strain evidence="5">VPI-3443</strain>
        <strain evidence="4">VPI-BTDOT2</strain>
        <strain evidence="3 7">WAL8669</strain>
    </source>
</reference>
<evidence type="ECO:0000313" key="2">
    <source>
        <dbReference type="EMBL" id="KAB4448344.1"/>
    </source>
</evidence>
<dbReference type="EMBL" id="WCSB01000030">
    <property type="protein sequence ID" value="KAB4448344.1"/>
    <property type="molecule type" value="Genomic_DNA"/>
</dbReference>
<accession>A0A412GE87</accession>
<dbReference type="Proteomes" id="UP000460317">
    <property type="component" value="Unassembled WGS sequence"/>
</dbReference>
<protein>
    <recommendedName>
        <fullName evidence="8">Transmembrane protein</fullName>
    </recommendedName>
</protein>